<dbReference type="STRING" id="1294263.JCM21531_4606"/>
<gene>
    <name evidence="2" type="ORF">JCM21531_4606</name>
</gene>
<keyword evidence="3" id="KW-1185">Reference proteome</keyword>
<organism evidence="2 3">
    <name type="scientific">Acetivibrio straminisolvens JCM 21531</name>
    <dbReference type="NCBI Taxonomy" id="1294263"/>
    <lineage>
        <taxon>Bacteria</taxon>
        <taxon>Bacillati</taxon>
        <taxon>Bacillota</taxon>
        <taxon>Clostridia</taxon>
        <taxon>Eubacteriales</taxon>
        <taxon>Oscillospiraceae</taxon>
        <taxon>Acetivibrio</taxon>
    </lineage>
</organism>
<dbReference type="GO" id="GO:0043022">
    <property type="term" value="F:ribosome binding"/>
    <property type="evidence" value="ECO:0007669"/>
    <property type="project" value="TreeGrafter"/>
</dbReference>
<name>W4VDT6_9FIRM</name>
<dbReference type="GO" id="GO:0005737">
    <property type="term" value="C:cytoplasm"/>
    <property type="evidence" value="ECO:0007669"/>
    <property type="project" value="TreeGrafter"/>
</dbReference>
<proteinExistence type="predicted"/>
<sequence>MNWWRHSNQLEEAVYADMLIHVVDASSEESEEQVKVVNSILESLGAASKPVIMALNKMDMVKDSLRLAIPNPRGRIFEISAATGQGIDEMLEGIREMLPEDEKEVRLFIPYSDGWVISYIYQNGKVLEQIHGESGTEVKALIKKRKMEPVKGYIIISSQLE</sequence>
<dbReference type="EMBL" id="BAVR01000113">
    <property type="protein sequence ID" value="GAE90943.1"/>
    <property type="molecule type" value="Genomic_DNA"/>
</dbReference>
<dbReference type="Gene3D" id="3.40.50.300">
    <property type="entry name" value="P-loop containing nucleotide triphosphate hydrolases"/>
    <property type="match status" value="1"/>
</dbReference>
<dbReference type="PANTHER" id="PTHR10229">
    <property type="entry name" value="GTP-BINDING PROTEIN HFLX"/>
    <property type="match status" value="1"/>
</dbReference>
<feature type="domain" description="Hflx-type G" evidence="1">
    <location>
        <begin position="10"/>
        <end position="102"/>
    </location>
</feature>
<dbReference type="AlphaFoldDB" id="W4VDT6"/>
<dbReference type="SUPFAM" id="SSF52540">
    <property type="entry name" value="P-loop containing nucleoside triphosphate hydrolases"/>
    <property type="match status" value="1"/>
</dbReference>
<dbReference type="InterPro" id="IPR030394">
    <property type="entry name" value="G_HFLX_dom"/>
</dbReference>
<dbReference type="InterPro" id="IPR027417">
    <property type="entry name" value="P-loop_NTPase"/>
</dbReference>
<accession>W4VDT6</accession>
<dbReference type="PROSITE" id="PS51705">
    <property type="entry name" value="G_HFLX"/>
    <property type="match status" value="1"/>
</dbReference>
<dbReference type="InterPro" id="IPR016496">
    <property type="entry name" value="GTPase_HflX"/>
</dbReference>
<dbReference type="GO" id="GO:0005525">
    <property type="term" value="F:GTP binding"/>
    <property type="evidence" value="ECO:0007669"/>
    <property type="project" value="InterPro"/>
</dbReference>
<dbReference type="PANTHER" id="PTHR10229:SF0">
    <property type="entry name" value="GTP-BINDING PROTEIN 6-RELATED"/>
    <property type="match status" value="1"/>
</dbReference>
<comment type="caution">
    <text evidence="2">The sequence shown here is derived from an EMBL/GenBank/DDBJ whole genome shotgun (WGS) entry which is preliminary data.</text>
</comment>
<evidence type="ECO:0000313" key="2">
    <source>
        <dbReference type="EMBL" id="GAE90943.1"/>
    </source>
</evidence>
<dbReference type="Proteomes" id="UP000019109">
    <property type="component" value="Unassembled WGS sequence"/>
</dbReference>
<evidence type="ECO:0000259" key="1">
    <source>
        <dbReference type="PROSITE" id="PS51705"/>
    </source>
</evidence>
<reference evidence="2" key="1">
    <citation type="journal article" date="2014" name="Genome Announc.">
        <title>Draft Genome Sequence of Clostridium straminisolvens Strain JCM 21531T, Isolated from a Cellulose-Degrading Bacterial Community.</title>
        <authorList>
            <person name="Yuki M."/>
            <person name="Oshima K."/>
            <person name="Suda W."/>
            <person name="Sakamoto M."/>
            <person name="Kitamura K."/>
            <person name="Iida T."/>
            <person name="Hattori M."/>
            <person name="Ohkuma M."/>
        </authorList>
    </citation>
    <scope>NUCLEOTIDE SEQUENCE [LARGE SCALE GENOMIC DNA]</scope>
    <source>
        <strain evidence="2">JCM 21531</strain>
    </source>
</reference>
<protein>
    <submittedName>
        <fullName evidence="2">GTP-binding protein HflX</fullName>
    </submittedName>
</protein>
<evidence type="ECO:0000313" key="3">
    <source>
        <dbReference type="Proteomes" id="UP000019109"/>
    </source>
</evidence>